<dbReference type="CDD" id="cd00201">
    <property type="entry name" value="WW"/>
    <property type="match status" value="1"/>
</dbReference>
<dbReference type="InterPro" id="IPR001202">
    <property type="entry name" value="WW_dom"/>
</dbReference>
<evidence type="ECO:0000256" key="1">
    <source>
        <dbReference type="SAM" id="MobiDB-lite"/>
    </source>
</evidence>
<dbReference type="InterPro" id="IPR012677">
    <property type="entry name" value="Nucleotide-bd_a/b_plait_sf"/>
</dbReference>
<sequence>GEGSSRWEVKEAKDSGKGRKESGKRGGWKGDGKWWPDEDKGRKEGKHGKGKNKKGDEWQGKARDWSSRDRAGKGGEESGEAKESRSQLSSNAPDFQPSGMYDYDALAAQYWSWQPFLQEMPPLWREYADKDGTKYYYNAKTGLTQWERPAELDPSPADGTGGSTSSTGGHASKNKDSGVPGPWRDRENDREELKKLRSDEGKEGKGKRDRRRAGKSDANSSKEPSFGPPGCNLFVFHLPDDWTDDDLLEYFAPQGISDVKLRVDE</sequence>
<evidence type="ECO:0000259" key="2">
    <source>
        <dbReference type="PROSITE" id="PS50020"/>
    </source>
</evidence>
<keyword evidence="4" id="KW-1185">Reference proteome</keyword>
<feature type="compositionally biased region" description="Basic and acidic residues" evidence="1">
    <location>
        <begin position="1"/>
        <end position="42"/>
    </location>
</feature>
<evidence type="ECO:0000313" key="4">
    <source>
        <dbReference type="Proteomes" id="UP000601435"/>
    </source>
</evidence>
<dbReference type="PROSITE" id="PS50020">
    <property type="entry name" value="WW_DOMAIN_2"/>
    <property type="match status" value="1"/>
</dbReference>
<evidence type="ECO:0000313" key="3">
    <source>
        <dbReference type="EMBL" id="CAE7734134.1"/>
    </source>
</evidence>
<organism evidence="3 4">
    <name type="scientific">Symbiodinium necroappetens</name>
    <dbReference type="NCBI Taxonomy" id="1628268"/>
    <lineage>
        <taxon>Eukaryota</taxon>
        <taxon>Sar</taxon>
        <taxon>Alveolata</taxon>
        <taxon>Dinophyceae</taxon>
        <taxon>Suessiales</taxon>
        <taxon>Symbiodiniaceae</taxon>
        <taxon>Symbiodinium</taxon>
    </lineage>
</organism>
<dbReference type="OrthoDB" id="410044at2759"/>
<feature type="region of interest" description="Disordered" evidence="1">
    <location>
        <begin position="1"/>
        <end position="100"/>
    </location>
</feature>
<dbReference type="InterPro" id="IPR036020">
    <property type="entry name" value="WW_dom_sf"/>
</dbReference>
<dbReference type="SUPFAM" id="SSF54928">
    <property type="entry name" value="RNA-binding domain, RBD"/>
    <property type="match status" value="1"/>
</dbReference>
<feature type="non-terminal residue" evidence="3">
    <location>
        <position position="265"/>
    </location>
</feature>
<protein>
    <recommendedName>
        <fullName evidence="2">WW domain-containing protein</fullName>
    </recommendedName>
</protein>
<dbReference type="Gene3D" id="3.30.70.330">
    <property type="match status" value="1"/>
</dbReference>
<feature type="non-terminal residue" evidence="3">
    <location>
        <position position="1"/>
    </location>
</feature>
<feature type="region of interest" description="Disordered" evidence="1">
    <location>
        <begin position="142"/>
        <end position="232"/>
    </location>
</feature>
<gene>
    <name evidence="3" type="ORF">SNEC2469_LOCUS21223</name>
</gene>
<dbReference type="PROSITE" id="PS01159">
    <property type="entry name" value="WW_DOMAIN_1"/>
    <property type="match status" value="1"/>
</dbReference>
<dbReference type="Proteomes" id="UP000601435">
    <property type="component" value="Unassembled WGS sequence"/>
</dbReference>
<dbReference type="Gene3D" id="2.20.70.10">
    <property type="match status" value="1"/>
</dbReference>
<dbReference type="GO" id="GO:0003676">
    <property type="term" value="F:nucleic acid binding"/>
    <property type="evidence" value="ECO:0007669"/>
    <property type="project" value="InterPro"/>
</dbReference>
<name>A0A812XNB7_9DINO</name>
<reference evidence="3" key="1">
    <citation type="submission" date="2021-02" db="EMBL/GenBank/DDBJ databases">
        <authorList>
            <person name="Dougan E. K."/>
            <person name="Rhodes N."/>
            <person name="Thang M."/>
            <person name="Chan C."/>
        </authorList>
    </citation>
    <scope>NUCLEOTIDE SEQUENCE</scope>
</reference>
<dbReference type="AlphaFoldDB" id="A0A812XNB7"/>
<feature type="domain" description="WW" evidence="2">
    <location>
        <begin position="118"/>
        <end position="151"/>
    </location>
</feature>
<accession>A0A812XNB7</accession>
<dbReference type="SMART" id="SM00456">
    <property type="entry name" value="WW"/>
    <property type="match status" value="1"/>
</dbReference>
<comment type="caution">
    <text evidence="3">The sequence shown here is derived from an EMBL/GenBank/DDBJ whole genome shotgun (WGS) entry which is preliminary data.</text>
</comment>
<dbReference type="Pfam" id="PF00397">
    <property type="entry name" value="WW"/>
    <property type="match status" value="1"/>
</dbReference>
<feature type="compositionally biased region" description="Basic and acidic residues" evidence="1">
    <location>
        <begin position="183"/>
        <end position="206"/>
    </location>
</feature>
<proteinExistence type="predicted"/>
<feature type="compositionally biased region" description="Basic residues" evidence="1">
    <location>
        <begin position="43"/>
        <end position="52"/>
    </location>
</feature>
<dbReference type="EMBL" id="CAJNJA010037491">
    <property type="protein sequence ID" value="CAE7734134.1"/>
    <property type="molecule type" value="Genomic_DNA"/>
</dbReference>
<dbReference type="SUPFAM" id="SSF51045">
    <property type="entry name" value="WW domain"/>
    <property type="match status" value="1"/>
</dbReference>
<feature type="compositionally biased region" description="Basic and acidic residues" evidence="1">
    <location>
        <begin position="53"/>
        <end position="85"/>
    </location>
</feature>
<dbReference type="InterPro" id="IPR035979">
    <property type="entry name" value="RBD_domain_sf"/>
</dbReference>